<evidence type="ECO:0000256" key="5">
    <source>
        <dbReference type="ARBA" id="ARBA00022449"/>
    </source>
</evidence>
<evidence type="ECO:0000313" key="17">
    <source>
        <dbReference type="Proteomes" id="UP000694552"/>
    </source>
</evidence>
<evidence type="ECO:0000256" key="3">
    <source>
        <dbReference type="ARBA" id="ARBA00011245"/>
    </source>
</evidence>
<sequence length="233" mass="26784">WHRPMEQKQRGKGLCNPISVRKDVLASNMAAAISKMVVVPVEQVKLLLQVQASSKQIQSDGTHKGMVDCFVHIPREQRFFSFWHGSLANVIQYFPTQALNFSFKDKQIFMSRVGNRSSIRVVLLSHSSRDLVTPLLKQQTSELPGLYQASYFGCYDTIKNLYMPPFLLYFAGIIAKSKTNFHSFFPFFTTQVPFDTVRRHMMMQVRKELLTFRIKVSSVPNISQQPLSFTQNP</sequence>
<comment type="function">
    <text evidence="15">Catalyzes the exchange of ADP and ATP across the membrane.</text>
</comment>
<dbReference type="Gene3D" id="1.50.40.10">
    <property type="entry name" value="Mitochondrial carrier domain"/>
    <property type="match status" value="1"/>
</dbReference>
<keyword evidence="10" id="KW-0496">Mitochondrion</keyword>
<evidence type="ECO:0000256" key="11">
    <source>
        <dbReference type="ARBA" id="ARBA00023136"/>
    </source>
</evidence>
<evidence type="ECO:0000256" key="8">
    <source>
        <dbReference type="ARBA" id="ARBA00022792"/>
    </source>
</evidence>
<dbReference type="PANTHER" id="PTHR45635">
    <property type="entry name" value="ADP,ATP CARRIER PROTEIN 1-RELATED-RELATED"/>
    <property type="match status" value="1"/>
</dbReference>
<accession>A0A8C8BEX4</accession>
<dbReference type="PROSITE" id="PS50920">
    <property type="entry name" value="SOLCAR"/>
    <property type="match status" value="1"/>
</dbReference>
<dbReference type="GO" id="GO:0005471">
    <property type="term" value="F:ATP:ADP antiporter activity"/>
    <property type="evidence" value="ECO:0007669"/>
    <property type="project" value="UniProtKB-UniRule"/>
</dbReference>
<evidence type="ECO:0000256" key="12">
    <source>
        <dbReference type="ARBA" id="ARBA00024169"/>
    </source>
</evidence>
<protein>
    <recommendedName>
        <fullName evidence="15">ADP/ATP translocase</fullName>
    </recommendedName>
    <alternativeName>
        <fullName evidence="15">ADP,ATP carrier protein</fullName>
    </alternativeName>
</protein>
<dbReference type="PANTHER" id="PTHR45635:SF40">
    <property type="entry name" value="ADP_ATP TRANSLOCASE 4"/>
    <property type="match status" value="1"/>
</dbReference>
<dbReference type="GO" id="GO:0140021">
    <property type="term" value="P:mitochondrial ADP transmembrane transport"/>
    <property type="evidence" value="ECO:0007669"/>
    <property type="project" value="InterPro"/>
</dbReference>
<keyword evidence="8" id="KW-0999">Mitochondrion inner membrane</keyword>
<dbReference type="GO" id="GO:0005743">
    <property type="term" value="C:mitochondrial inner membrane"/>
    <property type="evidence" value="ECO:0007669"/>
    <property type="project" value="UniProtKB-SubCell"/>
</dbReference>
<comment type="subcellular location">
    <subcellularLocation>
        <location evidence="15">Membrane</location>
        <topology evidence="15">Multi-pass membrane protein</topology>
    </subcellularLocation>
    <subcellularLocation>
        <location evidence="1">Mitochondrion inner membrane</location>
        <topology evidence="1">Multi-pass membrane protein</topology>
    </subcellularLocation>
</comment>
<feature type="repeat" description="Solcar" evidence="13">
    <location>
        <begin position="18"/>
        <end position="110"/>
    </location>
</feature>
<dbReference type="GO" id="GO:1901029">
    <property type="term" value="P:negative regulation of mitochondrial outer membrane permeabilization involved in apoptotic signaling pathway"/>
    <property type="evidence" value="ECO:0007669"/>
    <property type="project" value="TreeGrafter"/>
</dbReference>
<keyword evidence="7" id="KW-0677">Repeat</keyword>
<dbReference type="PRINTS" id="PR00926">
    <property type="entry name" value="MITOCARRIER"/>
</dbReference>
<evidence type="ECO:0000313" key="16">
    <source>
        <dbReference type="Ensembl" id="ENSOSUP00000016705.1"/>
    </source>
</evidence>
<dbReference type="Ensembl" id="ENSOSUT00000017277.1">
    <property type="protein sequence ID" value="ENSOSUP00000016705.1"/>
    <property type="gene ID" value="ENSOSUG00000011925.1"/>
</dbReference>
<dbReference type="AlphaFoldDB" id="A0A8C8BEX4"/>
<evidence type="ECO:0000256" key="14">
    <source>
        <dbReference type="RuleBase" id="RU000488"/>
    </source>
</evidence>
<keyword evidence="5" id="KW-0050">Antiport</keyword>
<evidence type="ECO:0000256" key="4">
    <source>
        <dbReference type="ARBA" id="ARBA00022448"/>
    </source>
</evidence>
<evidence type="ECO:0000256" key="13">
    <source>
        <dbReference type="PROSITE-ProRule" id="PRU00282"/>
    </source>
</evidence>
<dbReference type="Proteomes" id="UP000694552">
    <property type="component" value="Unplaced"/>
</dbReference>
<dbReference type="Pfam" id="PF00153">
    <property type="entry name" value="Mito_carr"/>
    <property type="match status" value="1"/>
</dbReference>
<comment type="subunit">
    <text evidence="3 15">Monomer.</text>
</comment>
<keyword evidence="17" id="KW-1185">Reference proteome</keyword>
<evidence type="ECO:0000256" key="7">
    <source>
        <dbReference type="ARBA" id="ARBA00022737"/>
    </source>
</evidence>
<dbReference type="InterPro" id="IPR018108">
    <property type="entry name" value="MCP_transmembrane"/>
</dbReference>
<reference evidence="16" key="1">
    <citation type="submission" date="2025-08" db="UniProtKB">
        <authorList>
            <consortium name="Ensembl"/>
        </authorList>
    </citation>
    <scope>IDENTIFICATION</scope>
</reference>
<dbReference type="GO" id="GO:1990544">
    <property type="term" value="P:mitochondrial ATP transmembrane transport"/>
    <property type="evidence" value="ECO:0007669"/>
    <property type="project" value="InterPro"/>
</dbReference>
<evidence type="ECO:0000256" key="10">
    <source>
        <dbReference type="ARBA" id="ARBA00023128"/>
    </source>
</evidence>
<evidence type="ECO:0000256" key="2">
    <source>
        <dbReference type="ARBA" id="ARBA00006375"/>
    </source>
</evidence>
<dbReference type="InterPro" id="IPR023395">
    <property type="entry name" value="MCP_dom_sf"/>
</dbReference>
<keyword evidence="9" id="KW-1133">Transmembrane helix</keyword>
<keyword evidence="6 13" id="KW-0812">Transmembrane</keyword>
<dbReference type="InterPro" id="IPR002067">
    <property type="entry name" value="MCP"/>
</dbReference>
<evidence type="ECO:0000256" key="1">
    <source>
        <dbReference type="ARBA" id="ARBA00004448"/>
    </source>
</evidence>
<dbReference type="InterPro" id="IPR002113">
    <property type="entry name" value="ADT_euk_type"/>
</dbReference>
<name>A0A8C8BEX4_9STRI</name>
<evidence type="ECO:0000256" key="15">
    <source>
        <dbReference type="RuleBase" id="RU368008"/>
    </source>
</evidence>
<dbReference type="SUPFAM" id="SSF103506">
    <property type="entry name" value="Mitochondrial carrier"/>
    <property type="match status" value="1"/>
</dbReference>
<comment type="catalytic activity">
    <reaction evidence="12">
        <text>H(+)(in) = H(+)(out)</text>
        <dbReference type="Rhea" id="RHEA:34979"/>
        <dbReference type="ChEBI" id="CHEBI:15378"/>
    </reaction>
</comment>
<evidence type="ECO:0000256" key="6">
    <source>
        <dbReference type="ARBA" id="ARBA00022692"/>
    </source>
</evidence>
<organism evidence="16 17">
    <name type="scientific">Otus sunia</name>
    <name type="common">Oriental scops-owl</name>
    <dbReference type="NCBI Taxonomy" id="257818"/>
    <lineage>
        <taxon>Eukaryota</taxon>
        <taxon>Metazoa</taxon>
        <taxon>Chordata</taxon>
        <taxon>Craniata</taxon>
        <taxon>Vertebrata</taxon>
        <taxon>Euteleostomi</taxon>
        <taxon>Archelosauria</taxon>
        <taxon>Archosauria</taxon>
        <taxon>Dinosauria</taxon>
        <taxon>Saurischia</taxon>
        <taxon>Theropoda</taxon>
        <taxon>Coelurosauria</taxon>
        <taxon>Aves</taxon>
        <taxon>Neognathae</taxon>
        <taxon>Neoaves</taxon>
        <taxon>Telluraves</taxon>
        <taxon>Strigiformes</taxon>
        <taxon>Strigidae</taxon>
        <taxon>Otus</taxon>
    </lineage>
</organism>
<comment type="similarity">
    <text evidence="2 14">Belongs to the mitochondrial carrier (TC 2.A.29) family.</text>
</comment>
<keyword evidence="11 13" id="KW-0472">Membrane</keyword>
<keyword evidence="4 14" id="KW-0813">Transport</keyword>
<proteinExistence type="inferred from homology"/>
<reference evidence="16" key="2">
    <citation type="submission" date="2025-09" db="UniProtKB">
        <authorList>
            <consortium name="Ensembl"/>
        </authorList>
    </citation>
    <scope>IDENTIFICATION</scope>
</reference>
<dbReference type="PRINTS" id="PR00927">
    <property type="entry name" value="ADPTRNSLCASE"/>
</dbReference>
<evidence type="ECO:0000256" key="9">
    <source>
        <dbReference type="ARBA" id="ARBA00022989"/>
    </source>
</evidence>